<feature type="region of interest" description="Disordered" evidence="4">
    <location>
        <begin position="141"/>
        <end position="168"/>
    </location>
</feature>
<dbReference type="GO" id="GO:0008234">
    <property type="term" value="F:cysteine-type peptidase activity"/>
    <property type="evidence" value="ECO:0007669"/>
    <property type="project" value="InterPro"/>
</dbReference>
<dbReference type="InterPro" id="IPR038765">
    <property type="entry name" value="Papain-like_cys_pep_sf"/>
</dbReference>
<evidence type="ECO:0000313" key="7">
    <source>
        <dbReference type="EMBL" id="KAK9199804.1"/>
    </source>
</evidence>
<keyword evidence="5" id="KW-0472">Membrane</keyword>
<comment type="caution">
    <text evidence="7">The sequence shown here is derived from an EMBL/GenBank/DDBJ whole genome shotgun (WGS) entry which is preliminary data.</text>
</comment>
<dbReference type="InterPro" id="IPR003653">
    <property type="entry name" value="Peptidase_C48_C"/>
</dbReference>
<evidence type="ECO:0000313" key="8">
    <source>
        <dbReference type="Proteomes" id="UP001428341"/>
    </source>
</evidence>
<sequence length="921" mass="102459">MQGIKSLYGAGAKLKPLDSACLNPTIFVIPHTVTVLFLVTLPLRLTLPILLLLTVRLPFSPLLLLLVLAFLPTHTHARTCSHFRSSSRLRLSLFLSSKAEAKQLRLLGVENVDKMVRADIAQNWKKLTPEERHQWMVSNMNEISSSNSGENSGTSKNIKESDEEKTDGGNLLSRCRVASFSDVVSSFSSDQQVAVNETGLGSRQSIILHGKEYNLSPTVFATIMGVRDGGTRVDLNDQAVDITDLRVVYSSGPRGIHIAELFYFSSVVYDRPSIDRTMCPISVWNNDEIRRFLQWQKKLGGIKSNKVSMRDPNRLHKPEQAEPPGWNNANNDAFQLLMERFGSFVAQNKESFQTIERRLENIEKILGELTSKYHGGSSKQPVAPDPPSNLKSQNRTSPDGKTMSKTEGKMILVSDDNTVDRRVKASLRAFDVMLGCIGTTAHTSETPLDSFQFDRGHDLHLTPIPREEGENLAKPLDIKQEFQTSTSMSVPATRPVRNRRPGRYQLSPYDKVSRGAKTKFKAGHFYVNNPLSLDQLKLIQYAFDKGGNGSEIVVSTDDQFISRHNFMSLLPNTALSGEQSALTVGANVDGFAQAASVGKPFMLDFQRCQKIYVPINDGAFHWFLFIVNVKEGYGELHSLDSIFHSKLPPNAKPSTRFIWFPIRSGEGVPKQPNGFDYGIYVIKFMETPGLIPNKSYMHDSQDVRGRLAVQLIDSAFNEARAGLLAQANVTFAEHAAQARAILSTLKANTYRIGAKALAKSRKKNPKRLRSSDSCQIALEQNRLAGWPKPAGRLRARELWNEPGLPVGRNRQAGFVPESSGTKSACRLERSGRPDLCQRDLELNRLAGWPKPACRISPTGKPVSFQISVTNRLAGFGQPASRFSSRSLWHVSGLPVRAKRLAGFVPELYCSKLAIRFDKSIR</sequence>
<evidence type="ECO:0000256" key="2">
    <source>
        <dbReference type="ARBA" id="ARBA00022670"/>
    </source>
</evidence>
<dbReference type="AlphaFoldDB" id="A0AAP0QM38"/>
<organism evidence="7 8">
    <name type="scientific">Citrus x changshan-huyou</name>
    <dbReference type="NCBI Taxonomy" id="2935761"/>
    <lineage>
        <taxon>Eukaryota</taxon>
        <taxon>Viridiplantae</taxon>
        <taxon>Streptophyta</taxon>
        <taxon>Embryophyta</taxon>
        <taxon>Tracheophyta</taxon>
        <taxon>Spermatophyta</taxon>
        <taxon>Magnoliopsida</taxon>
        <taxon>eudicotyledons</taxon>
        <taxon>Gunneridae</taxon>
        <taxon>Pentapetalae</taxon>
        <taxon>rosids</taxon>
        <taxon>malvids</taxon>
        <taxon>Sapindales</taxon>
        <taxon>Rutaceae</taxon>
        <taxon>Aurantioideae</taxon>
        <taxon>Citrus</taxon>
    </lineage>
</organism>
<feature type="transmembrane region" description="Helical" evidence="5">
    <location>
        <begin position="50"/>
        <end position="71"/>
    </location>
</feature>
<feature type="domain" description="Ubiquitin-like protease family profile" evidence="6">
    <location>
        <begin position="496"/>
        <end position="688"/>
    </location>
</feature>
<evidence type="ECO:0000256" key="1">
    <source>
        <dbReference type="ARBA" id="ARBA00005234"/>
    </source>
</evidence>
<evidence type="ECO:0000256" key="3">
    <source>
        <dbReference type="ARBA" id="ARBA00022801"/>
    </source>
</evidence>
<evidence type="ECO:0000256" key="5">
    <source>
        <dbReference type="SAM" id="Phobius"/>
    </source>
</evidence>
<protein>
    <recommendedName>
        <fullName evidence="6">Ubiquitin-like protease family profile domain-containing protein</fullName>
    </recommendedName>
</protein>
<proteinExistence type="inferred from homology"/>
<keyword evidence="2" id="KW-0645">Protease</keyword>
<keyword evidence="3" id="KW-0378">Hydrolase</keyword>
<feature type="compositionally biased region" description="Polar residues" evidence="4">
    <location>
        <begin position="389"/>
        <end position="401"/>
    </location>
</feature>
<accession>A0AAP0QM38</accession>
<keyword evidence="5" id="KW-0812">Transmembrane</keyword>
<dbReference type="GO" id="GO:0006508">
    <property type="term" value="P:proteolysis"/>
    <property type="evidence" value="ECO:0007669"/>
    <property type="project" value="UniProtKB-KW"/>
</dbReference>
<evidence type="ECO:0000259" key="6">
    <source>
        <dbReference type="PROSITE" id="PS50600"/>
    </source>
</evidence>
<gene>
    <name evidence="7" type="ORF">WN944_014997</name>
</gene>
<name>A0AAP0QM38_9ROSI</name>
<evidence type="ECO:0000256" key="4">
    <source>
        <dbReference type="SAM" id="MobiDB-lite"/>
    </source>
</evidence>
<keyword evidence="5" id="KW-1133">Transmembrane helix</keyword>
<dbReference type="Pfam" id="PF02902">
    <property type="entry name" value="Peptidase_C48"/>
    <property type="match status" value="1"/>
</dbReference>
<feature type="compositionally biased region" description="Basic and acidic residues" evidence="4">
    <location>
        <begin position="308"/>
        <end position="320"/>
    </location>
</feature>
<dbReference type="PROSITE" id="PS50600">
    <property type="entry name" value="ULP_PROTEASE"/>
    <property type="match status" value="1"/>
</dbReference>
<feature type="compositionally biased region" description="Low complexity" evidence="4">
    <location>
        <begin position="141"/>
        <end position="156"/>
    </location>
</feature>
<comment type="similarity">
    <text evidence="1">Belongs to the peptidase C48 family.</text>
</comment>
<dbReference type="SUPFAM" id="SSF54001">
    <property type="entry name" value="Cysteine proteinases"/>
    <property type="match status" value="1"/>
</dbReference>
<dbReference type="Gene3D" id="3.40.395.10">
    <property type="entry name" value="Adenoviral Proteinase, Chain A"/>
    <property type="match status" value="1"/>
</dbReference>
<dbReference type="EMBL" id="JBCGBO010000005">
    <property type="protein sequence ID" value="KAK9199804.1"/>
    <property type="molecule type" value="Genomic_DNA"/>
</dbReference>
<keyword evidence="8" id="KW-1185">Reference proteome</keyword>
<reference evidence="7 8" key="1">
    <citation type="submission" date="2024-05" db="EMBL/GenBank/DDBJ databases">
        <title>Haplotype-resolved chromosome-level genome assembly of Huyou (Citrus changshanensis).</title>
        <authorList>
            <person name="Miao C."/>
            <person name="Chen W."/>
            <person name="Wu Y."/>
            <person name="Wang L."/>
            <person name="Zhao S."/>
            <person name="Grierson D."/>
            <person name="Xu C."/>
            <person name="Chen K."/>
        </authorList>
    </citation>
    <scope>NUCLEOTIDE SEQUENCE [LARGE SCALE GENOMIC DNA]</scope>
    <source>
        <strain evidence="7">01-14</strain>
        <tissue evidence="7">Leaf</tissue>
    </source>
</reference>
<feature type="region of interest" description="Disordered" evidence="4">
    <location>
        <begin position="306"/>
        <end position="329"/>
    </location>
</feature>
<feature type="region of interest" description="Disordered" evidence="4">
    <location>
        <begin position="371"/>
        <end position="407"/>
    </location>
</feature>
<feature type="transmembrane region" description="Helical" evidence="5">
    <location>
        <begin position="25"/>
        <end position="43"/>
    </location>
</feature>
<dbReference type="Proteomes" id="UP001428341">
    <property type="component" value="Unassembled WGS sequence"/>
</dbReference>